<evidence type="ECO:0000313" key="8">
    <source>
        <dbReference type="EMBL" id="MEI6001081.1"/>
    </source>
</evidence>
<feature type="transmembrane region" description="Helical" evidence="7">
    <location>
        <begin position="129"/>
        <end position="151"/>
    </location>
</feature>
<dbReference type="Proteomes" id="UP001386437">
    <property type="component" value="Unassembled WGS sequence"/>
</dbReference>
<gene>
    <name evidence="8" type="ORF">H3V53_29015</name>
</gene>
<keyword evidence="3" id="KW-1003">Cell membrane</keyword>
<evidence type="ECO:0000256" key="6">
    <source>
        <dbReference type="ARBA" id="ARBA00023136"/>
    </source>
</evidence>
<feature type="transmembrane region" description="Helical" evidence="7">
    <location>
        <begin position="279"/>
        <end position="300"/>
    </location>
</feature>
<evidence type="ECO:0000256" key="3">
    <source>
        <dbReference type="ARBA" id="ARBA00022475"/>
    </source>
</evidence>
<evidence type="ECO:0000256" key="2">
    <source>
        <dbReference type="ARBA" id="ARBA00022448"/>
    </source>
</evidence>
<dbReference type="Pfam" id="PF01554">
    <property type="entry name" value="MatE"/>
    <property type="match status" value="2"/>
</dbReference>
<evidence type="ECO:0000256" key="4">
    <source>
        <dbReference type="ARBA" id="ARBA00022692"/>
    </source>
</evidence>
<feature type="transmembrane region" description="Helical" evidence="7">
    <location>
        <begin position="411"/>
        <end position="431"/>
    </location>
</feature>
<dbReference type="PANTHER" id="PTHR43549">
    <property type="entry name" value="MULTIDRUG RESISTANCE PROTEIN YPNP-RELATED"/>
    <property type="match status" value="1"/>
</dbReference>
<organism evidence="8 9">
    <name type="scientific">Paraburkholderia bengalensis</name>
    <dbReference type="NCBI Taxonomy" id="2747562"/>
    <lineage>
        <taxon>Bacteria</taxon>
        <taxon>Pseudomonadati</taxon>
        <taxon>Pseudomonadota</taxon>
        <taxon>Betaproteobacteria</taxon>
        <taxon>Burkholderiales</taxon>
        <taxon>Burkholderiaceae</taxon>
        <taxon>Paraburkholderia</taxon>
    </lineage>
</organism>
<evidence type="ECO:0000256" key="5">
    <source>
        <dbReference type="ARBA" id="ARBA00022989"/>
    </source>
</evidence>
<accession>A0ABU8IZV4</accession>
<evidence type="ECO:0000256" key="7">
    <source>
        <dbReference type="SAM" id="Phobius"/>
    </source>
</evidence>
<comment type="caution">
    <text evidence="8">The sequence shown here is derived from an EMBL/GenBank/DDBJ whole genome shotgun (WGS) entry which is preliminary data.</text>
</comment>
<proteinExistence type="predicted"/>
<feature type="transmembrane region" description="Helical" evidence="7">
    <location>
        <begin position="353"/>
        <end position="373"/>
    </location>
</feature>
<sequence>MLDAPIVPMLARMSSPNILMMLAQSSTGLIETWWLAKLGTNVLAGIAVVVPVLMLMQNMSQGAMGGGISASVARALGTGNSDLANELALHAVVLTGVIGLVFAIALTVLARPLFEMLGAHDAALMAATAYGHVLFAGLPLMWVMNALASIVRGTGNMVVPGIVICAGAVILIPLSPCIIFGIGPFPQLGAAGGAWALVAYYAAGTAVLGCYCMSDRNAARLRFGKLSFAPIRRIFAIGGLACVNPILTNSIVGLTGAAVAAHAGTAALAGYATAARLEYVLMPIAFGLGAPMVALVGANIGAGQHRRGRNIALTGGAMAFLIAETLGIAASIWPSRWLLLFGGNEQLLETGSTYLHIVAPFYGFFGLGFALYFASQGASQLRWPLIAGGLRLVIFAGIGTLILQSGGSLKLFFAAGAVGMLVYGITVAWSVSAWRSTSSSVD</sequence>
<dbReference type="InterPro" id="IPR048279">
    <property type="entry name" value="MdtK-like"/>
</dbReference>
<dbReference type="InterPro" id="IPR002528">
    <property type="entry name" value="MATE_fam"/>
</dbReference>
<dbReference type="InterPro" id="IPR052031">
    <property type="entry name" value="Membrane_Transporter-Flippase"/>
</dbReference>
<feature type="transmembrane region" description="Helical" evidence="7">
    <location>
        <begin position="158"/>
        <end position="182"/>
    </location>
</feature>
<feature type="transmembrane region" description="Helical" evidence="7">
    <location>
        <begin position="34"/>
        <end position="55"/>
    </location>
</feature>
<protein>
    <submittedName>
        <fullName evidence="8">MATE family efflux transporter</fullName>
    </submittedName>
</protein>
<dbReference type="EMBL" id="JACFYJ010000064">
    <property type="protein sequence ID" value="MEI6001081.1"/>
    <property type="molecule type" value="Genomic_DNA"/>
</dbReference>
<reference evidence="8 9" key="1">
    <citation type="journal article" date="2022" name="Arch. Microbiol.">
        <title>Paraburkholderia bengalensis sp. nov. isolated from roots of Oryza sativa, IR64.</title>
        <authorList>
            <person name="Nag P."/>
            <person name="Mondal N."/>
            <person name="Sarkar J."/>
            <person name="Das S."/>
        </authorList>
    </citation>
    <scope>NUCLEOTIDE SEQUENCE [LARGE SCALE GENOMIC DNA]</scope>
    <source>
        <strain evidence="8 9">IR64_4_BI</strain>
    </source>
</reference>
<keyword evidence="5 7" id="KW-1133">Transmembrane helix</keyword>
<dbReference type="PIRSF" id="PIRSF006603">
    <property type="entry name" value="DinF"/>
    <property type="match status" value="1"/>
</dbReference>
<name>A0ABU8IZV4_9BURK</name>
<evidence type="ECO:0000313" key="9">
    <source>
        <dbReference type="Proteomes" id="UP001386437"/>
    </source>
</evidence>
<evidence type="ECO:0000256" key="1">
    <source>
        <dbReference type="ARBA" id="ARBA00004429"/>
    </source>
</evidence>
<feature type="transmembrane region" description="Helical" evidence="7">
    <location>
        <begin position="312"/>
        <end position="333"/>
    </location>
</feature>
<keyword evidence="6 7" id="KW-0472">Membrane</keyword>
<feature type="transmembrane region" description="Helical" evidence="7">
    <location>
        <begin position="234"/>
        <end position="259"/>
    </location>
</feature>
<feature type="transmembrane region" description="Helical" evidence="7">
    <location>
        <begin position="385"/>
        <end position="405"/>
    </location>
</feature>
<keyword evidence="9" id="KW-1185">Reference proteome</keyword>
<feature type="transmembrane region" description="Helical" evidence="7">
    <location>
        <begin position="87"/>
        <end position="109"/>
    </location>
</feature>
<comment type="subcellular location">
    <subcellularLocation>
        <location evidence="1">Cell inner membrane</location>
        <topology evidence="1">Multi-pass membrane protein</topology>
    </subcellularLocation>
</comment>
<keyword evidence="2" id="KW-0813">Transport</keyword>
<keyword evidence="4 7" id="KW-0812">Transmembrane</keyword>
<feature type="transmembrane region" description="Helical" evidence="7">
    <location>
        <begin position="194"/>
        <end position="213"/>
    </location>
</feature>
<dbReference type="PANTHER" id="PTHR43549:SF3">
    <property type="entry name" value="MULTIDRUG RESISTANCE PROTEIN YPNP-RELATED"/>
    <property type="match status" value="1"/>
</dbReference>